<evidence type="ECO:0000313" key="4">
    <source>
        <dbReference type="EMBL" id="TPD70593.1"/>
    </source>
</evidence>
<evidence type="ECO:0000259" key="3">
    <source>
        <dbReference type="PROSITE" id="PS50853"/>
    </source>
</evidence>
<gene>
    <name evidence="4" type="ORF">FJA49_06550</name>
</gene>
<keyword evidence="1 2" id="KW-0732">Signal</keyword>
<dbReference type="EMBL" id="VFJE01000052">
    <property type="protein sequence ID" value="TPD70593.1"/>
    <property type="molecule type" value="Genomic_DNA"/>
</dbReference>
<reference evidence="4 5" key="1">
    <citation type="submission" date="2019-06" db="EMBL/GenBank/DDBJ databases">
        <title>Flavobacterium sp. MaA-Y11 from geoumgang.</title>
        <authorList>
            <person name="Jeong S."/>
        </authorList>
    </citation>
    <scope>NUCLEOTIDE SEQUENCE [LARGE SCALE GENOMIC DNA]</scope>
    <source>
        <strain evidence="4 5">MaA-Y11</strain>
    </source>
</reference>
<comment type="caution">
    <text evidence="4">The sequence shown here is derived from an EMBL/GenBank/DDBJ whole genome shotgun (WGS) entry which is preliminary data.</text>
</comment>
<dbReference type="SUPFAM" id="SSF49265">
    <property type="entry name" value="Fibronectin type III"/>
    <property type="match status" value="1"/>
</dbReference>
<proteinExistence type="predicted"/>
<dbReference type="InterPro" id="IPR036116">
    <property type="entry name" value="FN3_sf"/>
</dbReference>
<dbReference type="AlphaFoldDB" id="A0A501QD24"/>
<dbReference type="Pfam" id="PF18962">
    <property type="entry name" value="Por_Secre_tail"/>
    <property type="match status" value="1"/>
</dbReference>
<dbReference type="InterPro" id="IPR003961">
    <property type="entry name" value="FN3_dom"/>
</dbReference>
<dbReference type="RefSeq" id="WP_140000083.1">
    <property type="nucleotide sequence ID" value="NZ_VFJE01000052.1"/>
</dbReference>
<dbReference type="PROSITE" id="PS50853">
    <property type="entry name" value="FN3"/>
    <property type="match status" value="1"/>
</dbReference>
<evidence type="ECO:0000313" key="5">
    <source>
        <dbReference type="Proteomes" id="UP000319175"/>
    </source>
</evidence>
<evidence type="ECO:0000256" key="1">
    <source>
        <dbReference type="ARBA" id="ARBA00022729"/>
    </source>
</evidence>
<feature type="chain" id="PRO_5021403432" evidence="2">
    <location>
        <begin position="20"/>
        <end position="490"/>
    </location>
</feature>
<dbReference type="NCBIfam" id="TIGR04183">
    <property type="entry name" value="Por_Secre_tail"/>
    <property type="match status" value="1"/>
</dbReference>
<protein>
    <submittedName>
        <fullName evidence="4">T9SS type A sorting domain-containing protein</fullName>
    </submittedName>
</protein>
<organism evidence="4 5">
    <name type="scientific">Flavobacterium microcysteis</name>
    <dbReference type="NCBI Taxonomy" id="2596891"/>
    <lineage>
        <taxon>Bacteria</taxon>
        <taxon>Pseudomonadati</taxon>
        <taxon>Bacteroidota</taxon>
        <taxon>Flavobacteriia</taxon>
        <taxon>Flavobacteriales</taxon>
        <taxon>Flavobacteriaceae</taxon>
        <taxon>Flavobacterium</taxon>
    </lineage>
</organism>
<dbReference type="OrthoDB" id="1401747at2"/>
<feature type="domain" description="Fibronectin type-III" evidence="3">
    <location>
        <begin position="154"/>
        <end position="246"/>
    </location>
</feature>
<dbReference type="Gene3D" id="2.60.40.10">
    <property type="entry name" value="Immunoglobulins"/>
    <property type="match status" value="1"/>
</dbReference>
<feature type="signal peptide" evidence="2">
    <location>
        <begin position="1"/>
        <end position="19"/>
    </location>
</feature>
<sequence length="490" mass="51123">MKKILLFVGLIISSFNANAQLTCATATPITTNGTLTVSSITGTYGTGCWAPGTAPKSNWYSYTATANGEVTISSDLAANVGPTYSDDTRLSIFTGTCAALVCYDGNDDVSGTNFLSALTFPVQSGTTYYIAWDNRWSAKGFQFTFAFNAVPCVRPSLLTINDATNVTTNSASLSWTAALGNPSSYDVDYGAVGHTAGSGTIVNTTTTSVNLQSLPVSADLSFFLRSNCGGTQSAWVGPFNLYLAKTMPYSNNFDDTADPTDGFDLGGWSLSTSAANAAYANTAPGFAFSNTSTTAAANSFMFFRPLSLSANEQVTINFQTRFLGAATDIASLNVTVGNTPLAASQTTVIQSFPSIPGGVTTYTARTATWTAPSAGVYYFALNNVSAIAAGSFSLIVDTIVTTSVLSTDEFSASKLSVYPNPSNGMVNISSDSNALLNSLTITDLNGRTVKTAKLNGDSSAQVSISELSAGVYMMNINSDQGSVTKKIIKN</sequence>
<evidence type="ECO:0000256" key="2">
    <source>
        <dbReference type="SAM" id="SignalP"/>
    </source>
</evidence>
<keyword evidence="5" id="KW-1185">Reference proteome</keyword>
<name>A0A501QD24_9FLAO</name>
<accession>A0A501QD24</accession>
<dbReference type="InterPro" id="IPR026444">
    <property type="entry name" value="Secre_tail"/>
</dbReference>
<dbReference type="Proteomes" id="UP000319175">
    <property type="component" value="Unassembled WGS sequence"/>
</dbReference>
<dbReference type="InterPro" id="IPR013783">
    <property type="entry name" value="Ig-like_fold"/>
</dbReference>